<evidence type="ECO:0000259" key="1">
    <source>
        <dbReference type="Pfam" id="PF10727"/>
    </source>
</evidence>
<dbReference type="STRING" id="177437.HRM2_02520"/>
<protein>
    <submittedName>
        <fullName evidence="3">Coenzyme F420-dependent NADP oxidoreductase</fullName>
    </submittedName>
</protein>
<sequence>MKPGISIIGCGRVGTALAVFLAQAGYPLAGLASKRISSARNAATLAETGQVFEHITDAAKKGTILFITTPDDAIQGVFDTLVEKKALMPGTLVFHCSGALSSCIFSTVAGVSRGSIHPLQSFTAHEPGQASPFKGVNMSVEGDDPAVAEGTRIIAALGAMSFTIPTQAKTLYHAAAVVASNYLVTVEHFAVELLKQTGLSDTRAYAILAPLIHGTLTNISRRGTQAALTGPIARGDADIVAAHMAALKDKRPEDLELYRILGQYTLKLAEQATPLDPESRARLTALFSQDA</sequence>
<dbReference type="Gene3D" id="1.10.1040.20">
    <property type="entry name" value="ProC-like, C-terminal domain"/>
    <property type="match status" value="1"/>
</dbReference>
<evidence type="ECO:0000259" key="2">
    <source>
        <dbReference type="Pfam" id="PF10728"/>
    </source>
</evidence>
<keyword evidence="4" id="KW-1185">Reference proteome</keyword>
<dbReference type="InterPro" id="IPR036291">
    <property type="entry name" value="NAD(P)-bd_dom_sf"/>
</dbReference>
<dbReference type="SUPFAM" id="SSF51735">
    <property type="entry name" value="NAD(P)-binding Rossmann-fold domains"/>
    <property type="match status" value="1"/>
</dbReference>
<dbReference type="AlphaFoldDB" id="C0QFH8"/>
<evidence type="ECO:0000313" key="4">
    <source>
        <dbReference type="Proteomes" id="UP000000442"/>
    </source>
</evidence>
<dbReference type="InterPro" id="IPR019665">
    <property type="entry name" value="OxRdtase/DH_put_Rossmann_dom"/>
</dbReference>
<proteinExistence type="predicted"/>
<dbReference type="PANTHER" id="PTHR40459">
    <property type="entry name" value="CONSERVED HYPOTHETICAL ALANINE AND LEUCINE RICH PROTEIN"/>
    <property type="match status" value="1"/>
</dbReference>
<organism evidence="3 4">
    <name type="scientific">Desulforapulum autotrophicum (strain ATCC 43914 / DSM 3382 / VKM B-1955 / HRM2)</name>
    <name type="common">Desulfobacterium autotrophicum</name>
    <dbReference type="NCBI Taxonomy" id="177437"/>
    <lineage>
        <taxon>Bacteria</taxon>
        <taxon>Pseudomonadati</taxon>
        <taxon>Thermodesulfobacteriota</taxon>
        <taxon>Desulfobacteria</taxon>
        <taxon>Desulfobacterales</taxon>
        <taxon>Desulfobacteraceae</taxon>
        <taxon>Desulforapulum</taxon>
    </lineage>
</organism>
<dbReference type="EMBL" id="CP001087">
    <property type="protein sequence ID" value="ACN13374.1"/>
    <property type="molecule type" value="Genomic_DNA"/>
</dbReference>
<dbReference type="KEGG" id="dat:HRM2_02520"/>
<name>C0QFH8_DESAH</name>
<dbReference type="Pfam" id="PF10728">
    <property type="entry name" value="DUF2520"/>
    <property type="match status" value="1"/>
</dbReference>
<accession>C0QFH8</accession>
<dbReference type="OrthoDB" id="8650434at2"/>
<feature type="domain" description="Putative oxidoreductase/dehydrogenase Rossmann-like" evidence="1">
    <location>
        <begin position="5"/>
        <end position="109"/>
    </location>
</feature>
<dbReference type="eggNOG" id="COG5495">
    <property type="taxonomic scope" value="Bacteria"/>
</dbReference>
<feature type="domain" description="DUF2520" evidence="2">
    <location>
        <begin position="138"/>
        <end position="265"/>
    </location>
</feature>
<dbReference type="Proteomes" id="UP000000442">
    <property type="component" value="Chromosome"/>
</dbReference>
<dbReference type="PANTHER" id="PTHR40459:SF1">
    <property type="entry name" value="CONSERVED HYPOTHETICAL ALANINE AND LEUCINE RICH PROTEIN"/>
    <property type="match status" value="1"/>
</dbReference>
<dbReference type="Gene3D" id="3.40.50.720">
    <property type="entry name" value="NAD(P)-binding Rossmann-like Domain"/>
    <property type="match status" value="1"/>
</dbReference>
<dbReference type="InterPro" id="IPR008927">
    <property type="entry name" value="6-PGluconate_DH-like_C_sf"/>
</dbReference>
<dbReference type="HOGENOM" id="CLU_055635_1_0_7"/>
<dbReference type="RefSeq" id="WP_012662623.1">
    <property type="nucleotide sequence ID" value="NC_012108.1"/>
</dbReference>
<reference evidence="3 4" key="1">
    <citation type="journal article" date="2009" name="Environ. Microbiol.">
        <title>Genome sequence of Desulfobacterium autotrophicum HRM2, a marine sulfate reducer oxidizing organic carbon completely to carbon dioxide.</title>
        <authorList>
            <person name="Strittmatter A.W."/>
            <person name="Liesegang H."/>
            <person name="Rabus R."/>
            <person name="Decker I."/>
            <person name="Amann J."/>
            <person name="Andres S."/>
            <person name="Henne A."/>
            <person name="Fricke W.F."/>
            <person name="Martinez-Arias R."/>
            <person name="Bartels D."/>
            <person name="Goesmann A."/>
            <person name="Krause L."/>
            <person name="Puehler A."/>
            <person name="Klenk H.P."/>
            <person name="Richter M."/>
            <person name="Schuler M."/>
            <person name="Gloeckner F.O."/>
            <person name="Meyerdierks A."/>
            <person name="Gottschalk G."/>
            <person name="Amann R."/>
        </authorList>
    </citation>
    <scope>NUCLEOTIDE SEQUENCE [LARGE SCALE GENOMIC DNA]</scope>
    <source>
        <strain evidence="4">ATCC 43914 / DSM 3382 / HRM2</strain>
    </source>
</reference>
<gene>
    <name evidence="3" type="ordered locus">HRM2_02520</name>
</gene>
<dbReference type="InterPro" id="IPR018931">
    <property type="entry name" value="DUF2520"/>
</dbReference>
<evidence type="ECO:0000313" key="3">
    <source>
        <dbReference type="EMBL" id="ACN13374.1"/>
    </source>
</evidence>
<dbReference type="SUPFAM" id="SSF48179">
    <property type="entry name" value="6-phosphogluconate dehydrogenase C-terminal domain-like"/>
    <property type="match status" value="1"/>
</dbReference>
<dbReference type="Pfam" id="PF10727">
    <property type="entry name" value="Rossmann-like"/>
    <property type="match status" value="1"/>
</dbReference>
<dbReference type="InterPro" id="IPR037108">
    <property type="entry name" value="TM1727-like_C_sf"/>
</dbReference>